<evidence type="ECO:0000313" key="1">
    <source>
        <dbReference type="EMBL" id="MBA2881661.1"/>
    </source>
</evidence>
<keyword evidence="2" id="KW-1185">Reference proteome</keyword>
<dbReference type="Proteomes" id="UP000525298">
    <property type="component" value="Unassembled WGS sequence"/>
</dbReference>
<protein>
    <submittedName>
        <fullName evidence="1">Uncharacterized protein</fullName>
    </submittedName>
</protein>
<dbReference type="AlphaFoldDB" id="A0A7W0HL14"/>
<reference evidence="1 2" key="1">
    <citation type="submission" date="2020-07" db="EMBL/GenBank/DDBJ databases">
        <title>Genomic Encyclopedia of Type Strains, Phase IV (KMG-IV): sequencing the most valuable type-strain genomes for metagenomic binning, comparative biology and taxonomic classification.</title>
        <authorList>
            <person name="Goeker M."/>
        </authorList>
    </citation>
    <scope>NUCLEOTIDE SEQUENCE [LARGE SCALE GENOMIC DNA]</scope>
    <source>
        <strain evidence="1 2">DSM 17721</strain>
    </source>
</reference>
<organism evidence="1 2">
    <name type="scientific">Desulfosalsimonas propionicica</name>
    <dbReference type="NCBI Taxonomy" id="332175"/>
    <lineage>
        <taxon>Bacteria</taxon>
        <taxon>Pseudomonadati</taxon>
        <taxon>Thermodesulfobacteriota</taxon>
        <taxon>Desulfobacteria</taxon>
        <taxon>Desulfobacterales</taxon>
        <taxon>Desulfosalsimonadaceae</taxon>
        <taxon>Desulfosalsimonas</taxon>
    </lineage>
</organism>
<evidence type="ECO:0000313" key="2">
    <source>
        <dbReference type="Proteomes" id="UP000525298"/>
    </source>
</evidence>
<sequence length="44" mass="4763">MFFHRMSKDFSKACIHAGTHGKNLLSVNDIAGPVPGGGQIFDLF</sequence>
<comment type="caution">
    <text evidence="1">The sequence shown here is derived from an EMBL/GenBank/DDBJ whole genome shotgun (WGS) entry which is preliminary data.</text>
</comment>
<name>A0A7W0HL14_9BACT</name>
<gene>
    <name evidence="1" type="ORF">HNR65_001988</name>
</gene>
<dbReference type="EMBL" id="JACDUS010000004">
    <property type="protein sequence ID" value="MBA2881661.1"/>
    <property type="molecule type" value="Genomic_DNA"/>
</dbReference>
<accession>A0A7W0HL14</accession>
<proteinExistence type="predicted"/>